<evidence type="ECO:0000256" key="5">
    <source>
        <dbReference type="ARBA" id="ARBA00023242"/>
    </source>
</evidence>
<keyword evidence="3" id="KW-0238">DNA-binding</keyword>
<comment type="subcellular location">
    <subcellularLocation>
        <location evidence="1">Nucleus</location>
    </subcellularLocation>
</comment>
<dbReference type="PROSITE" id="PS50863">
    <property type="entry name" value="B3"/>
    <property type="match status" value="1"/>
</dbReference>
<dbReference type="EMBL" id="OU503045">
    <property type="protein sequence ID" value="CAI9769929.1"/>
    <property type="molecule type" value="Genomic_DNA"/>
</dbReference>
<dbReference type="AlphaFoldDB" id="A0AAD2DXY6"/>
<dbReference type="Gene3D" id="2.40.330.10">
    <property type="entry name" value="DNA-binding pseudobarrel domain"/>
    <property type="match status" value="1"/>
</dbReference>
<gene>
    <name evidence="8" type="ORF">FPE_LOCUS16361</name>
</gene>
<feature type="region of interest" description="Disordered" evidence="6">
    <location>
        <begin position="1"/>
        <end position="77"/>
    </location>
</feature>
<evidence type="ECO:0000256" key="1">
    <source>
        <dbReference type="ARBA" id="ARBA00004123"/>
    </source>
</evidence>
<name>A0AAD2DXY6_9LAMI</name>
<dbReference type="GO" id="GO:0005634">
    <property type="term" value="C:nucleus"/>
    <property type="evidence" value="ECO:0007669"/>
    <property type="project" value="UniProtKB-SubCell"/>
</dbReference>
<dbReference type="SUPFAM" id="SSF101936">
    <property type="entry name" value="DNA-binding pseudobarrel domain"/>
    <property type="match status" value="1"/>
</dbReference>
<evidence type="ECO:0000259" key="7">
    <source>
        <dbReference type="PROSITE" id="PS50863"/>
    </source>
</evidence>
<feature type="compositionally biased region" description="Basic and acidic residues" evidence="6">
    <location>
        <begin position="1"/>
        <end position="14"/>
    </location>
</feature>
<dbReference type="PANTHER" id="PTHR31391:SF101">
    <property type="entry name" value="B3 DOMAIN-CONTAINING PROTEIN OS01G0234100"/>
    <property type="match status" value="1"/>
</dbReference>
<keyword evidence="4" id="KW-0804">Transcription</keyword>
<dbReference type="InterPro" id="IPR015300">
    <property type="entry name" value="DNA-bd_pseudobarrel_sf"/>
</dbReference>
<dbReference type="GO" id="GO:0003677">
    <property type="term" value="F:DNA binding"/>
    <property type="evidence" value="ECO:0007669"/>
    <property type="project" value="UniProtKB-KW"/>
</dbReference>
<evidence type="ECO:0000313" key="8">
    <source>
        <dbReference type="EMBL" id="CAI9769929.1"/>
    </source>
</evidence>
<keyword evidence="9" id="KW-1185">Reference proteome</keyword>
<keyword evidence="2" id="KW-0805">Transcription regulation</keyword>
<dbReference type="PANTHER" id="PTHR31391">
    <property type="entry name" value="B3 DOMAIN-CONTAINING PROTEIN OS11G0197600-RELATED"/>
    <property type="match status" value="1"/>
</dbReference>
<evidence type="ECO:0000256" key="2">
    <source>
        <dbReference type="ARBA" id="ARBA00023015"/>
    </source>
</evidence>
<sequence length="373" mass="43583">MHASREEIMSEKSPKFSKISTELREEEVEFEQREQKEEGEITGSDDEDFDYPSVFRVPPNRVDSSPAQEEREEGEIISSSEDEDYDYLSVFRVEPNRIYSSIAGQLDTPLGADERPLVMKKRFQCRAYNDNYDIKEAVHLDFRSSKKTKKMEMMDNVDENFQVNYSSVMKRSKEVQANLDPEFPSFFKLMLRFSQEFWLRIPSHFCKMHLPKHDETICLEDETGETYETSYFAVTMELSSGWRGFCIRHNLLRGDVVVFHLVAFCKFKVYIVRASTLQKVDETTGNSNLDANAKERDLNAGFQRSFIDFDEFKIKVKGVSVDSMLTEDVRRKYYELCLTWDSYLHNLLLKSINYILATGIIFETLKIAEYISG</sequence>
<evidence type="ECO:0000256" key="3">
    <source>
        <dbReference type="ARBA" id="ARBA00023125"/>
    </source>
</evidence>
<proteinExistence type="predicted"/>
<feature type="compositionally biased region" description="Basic and acidic residues" evidence="6">
    <location>
        <begin position="30"/>
        <end position="39"/>
    </location>
</feature>
<dbReference type="SMART" id="SM01019">
    <property type="entry name" value="B3"/>
    <property type="match status" value="1"/>
</dbReference>
<evidence type="ECO:0000256" key="6">
    <source>
        <dbReference type="SAM" id="MobiDB-lite"/>
    </source>
</evidence>
<feature type="domain" description="TF-B3" evidence="7">
    <location>
        <begin position="184"/>
        <end position="275"/>
    </location>
</feature>
<accession>A0AAD2DXY6</accession>
<dbReference type="Pfam" id="PF02362">
    <property type="entry name" value="B3"/>
    <property type="match status" value="1"/>
</dbReference>
<organism evidence="8 9">
    <name type="scientific">Fraxinus pennsylvanica</name>
    <dbReference type="NCBI Taxonomy" id="56036"/>
    <lineage>
        <taxon>Eukaryota</taxon>
        <taxon>Viridiplantae</taxon>
        <taxon>Streptophyta</taxon>
        <taxon>Embryophyta</taxon>
        <taxon>Tracheophyta</taxon>
        <taxon>Spermatophyta</taxon>
        <taxon>Magnoliopsida</taxon>
        <taxon>eudicotyledons</taxon>
        <taxon>Gunneridae</taxon>
        <taxon>Pentapetalae</taxon>
        <taxon>asterids</taxon>
        <taxon>lamiids</taxon>
        <taxon>Lamiales</taxon>
        <taxon>Oleaceae</taxon>
        <taxon>Oleeae</taxon>
        <taxon>Fraxinus</taxon>
    </lineage>
</organism>
<evidence type="ECO:0000313" key="9">
    <source>
        <dbReference type="Proteomes" id="UP000834106"/>
    </source>
</evidence>
<dbReference type="Proteomes" id="UP000834106">
    <property type="component" value="Chromosome 10"/>
</dbReference>
<dbReference type="CDD" id="cd10017">
    <property type="entry name" value="B3_DNA"/>
    <property type="match status" value="1"/>
</dbReference>
<evidence type="ECO:0000256" key="4">
    <source>
        <dbReference type="ARBA" id="ARBA00023163"/>
    </source>
</evidence>
<dbReference type="InterPro" id="IPR044837">
    <property type="entry name" value="REM16-like"/>
</dbReference>
<reference evidence="8" key="1">
    <citation type="submission" date="2023-05" db="EMBL/GenBank/DDBJ databases">
        <authorList>
            <person name="Huff M."/>
        </authorList>
    </citation>
    <scope>NUCLEOTIDE SEQUENCE</scope>
</reference>
<dbReference type="InterPro" id="IPR003340">
    <property type="entry name" value="B3_DNA-bd"/>
</dbReference>
<protein>
    <recommendedName>
        <fullName evidence="7">TF-B3 domain-containing protein</fullName>
    </recommendedName>
</protein>
<keyword evidence="5" id="KW-0539">Nucleus</keyword>